<comment type="caution">
    <text evidence="1">The sequence shown here is derived from an EMBL/GenBank/DDBJ whole genome shotgun (WGS) entry which is preliminary data.</text>
</comment>
<dbReference type="EMBL" id="JAUIZM010000057">
    <property type="protein sequence ID" value="KAK1350706.1"/>
    <property type="molecule type" value="Genomic_DNA"/>
</dbReference>
<reference evidence="1" key="1">
    <citation type="submission" date="2023-02" db="EMBL/GenBank/DDBJ databases">
        <title>Genome of toxic invasive species Heracleum sosnowskyi carries increased number of genes despite the absence of recent whole-genome duplications.</title>
        <authorList>
            <person name="Schelkunov M."/>
            <person name="Shtratnikova V."/>
            <person name="Makarenko M."/>
            <person name="Klepikova A."/>
            <person name="Omelchenko D."/>
            <person name="Novikova G."/>
            <person name="Obukhova E."/>
            <person name="Bogdanov V."/>
            <person name="Penin A."/>
            <person name="Logacheva M."/>
        </authorList>
    </citation>
    <scope>NUCLEOTIDE SEQUENCE</scope>
    <source>
        <strain evidence="1">Hsosn_3</strain>
        <tissue evidence="1">Leaf</tissue>
    </source>
</reference>
<dbReference type="AlphaFoldDB" id="A0AAD8GM28"/>
<organism evidence="1 2">
    <name type="scientific">Heracleum sosnowskyi</name>
    <dbReference type="NCBI Taxonomy" id="360622"/>
    <lineage>
        <taxon>Eukaryota</taxon>
        <taxon>Viridiplantae</taxon>
        <taxon>Streptophyta</taxon>
        <taxon>Embryophyta</taxon>
        <taxon>Tracheophyta</taxon>
        <taxon>Spermatophyta</taxon>
        <taxon>Magnoliopsida</taxon>
        <taxon>eudicotyledons</taxon>
        <taxon>Gunneridae</taxon>
        <taxon>Pentapetalae</taxon>
        <taxon>asterids</taxon>
        <taxon>campanulids</taxon>
        <taxon>Apiales</taxon>
        <taxon>Apiaceae</taxon>
        <taxon>Apioideae</taxon>
        <taxon>apioid superclade</taxon>
        <taxon>Tordylieae</taxon>
        <taxon>Tordyliinae</taxon>
        <taxon>Heracleum</taxon>
    </lineage>
</organism>
<proteinExistence type="predicted"/>
<keyword evidence="2" id="KW-1185">Reference proteome</keyword>
<gene>
    <name evidence="1" type="ORF">POM88_054577</name>
</gene>
<protein>
    <submittedName>
        <fullName evidence="1">Uncharacterized protein</fullName>
    </submittedName>
</protein>
<evidence type="ECO:0000313" key="2">
    <source>
        <dbReference type="Proteomes" id="UP001237642"/>
    </source>
</evidence>
<evidence type="ECO:0000313" key="1">
    <source>
        <dbReference type="EMBL" id="KAK1350706.1"/>
    </source>
</evidence>
<sequence length="134" mass="15685">MRSRLRGLIQREGAFKVSKHTITNVSRINQCHALSFLLQASQFGEYSTCKYNELQEAAKKSERSHTYRMVKKPKEPERKEVTKGDIIDLHDLLFTENRDYLIKYKDNQKVKAEHLAGKVIVLYFSPLSTDPFYM</sequence>
<reference evidence="1" key="2">
    <citation type="submission" date="2023-05" db="EMBL/GenBank/DDBJ databases">
        <authorList>
            <person name="Schelkunov M.I."/>
        </authorList>
    </citation>
    <scope>NUCLEOTIDE SEQUENCE</scope>
    <source>
        <strain evidence="1">Hsosn_3</strain>
        <tissue evidence="1">Leaf</tissue>
    </source>
</reference>
<dbReference type="Proteomes" id="UP001237642">
    <property type="component" value="Unassembled WGS sequence"/>
</dbReference>
<accession>A0AAD8GM28</accession>
<name>A0AAD8GM28_9APIA</name>